<dbReference type="PROSITE" id="PS50109">
    <property type="entry name" value="HIS_KIN"/>
    <property type="match status" value="1"/>
</dbReference>
<dbReference type="EMBL" id="RJJD01000008">
    <property type="protein sequence ID" value="RNI25721.1"/>
    <property type="molecule type" value="Genomic_DNA"/>
</dbReference>
<comment type="caution">
    <text evidence="10">The sequence shown here is derived from an EMBL/GenBank/DDBJ whole genome shotgun (WGS) entry which is preliminary data.</text>
</comment>
<evidence type="ECO:0000256" key="5">
    <source>
        <dbReference type="ARBA" id="ARBA00022692"/>
    </source>
</evidence>
<dbReference type="SUPFAM" id="SSF47384">
    <property type="entry name" value="Homodimeric domain of signal transducing histidine kinase"/>
    <property type="match status" value="1"/>
</dbReference>
<proteinExistence type="predicted"/>
<evidence type="ECO:0000256" key="7">
    <source>
        <dbReference type="ARBA" id="ARBA00022989"/>
    </source>
</evidence>
<evidence type="ECO:0000256" key="8">
    <source>
        <dbReference type="SAM" id="Phobius"/>
    </source>
</evidence>
<keyword evidence="4" id="KW-0808">Transferase</keyword>
<keyword evidence="5 8" id="KW-0812">Transmembrane</keyword>
<feature type="transmembrane region" description="Helical" evidence="8">
    <location>
        <begin position="135"/>
        <end position="158"/>
    </location>
</feature>
<dbReference type="Pfam" id="PF02518">
    <property type="entry name" value="HATPase_c"/>
    <property type="match status" value="1"/>
</dbReference>
<keyword evidence="3" id="KW-0597">Phosphoprotein</keyword>
<dbReference type="InterPro" id="IPR003661">
    <property type="entry name" value="HisK_dim/P_dom"/>
</dbReference>
<dbReference type="InterPro" id="IPR036097">
    <property type="entry name" value="HisK_dim/P_sf"/>
</dbReference>
<dbReference type="SMART" id="SM00387">
    <property type="entry name" value="HATPase_c"/>
    <property type="match status" value="1"/>
</dbReference>
<dbReference type="OrthoDB" id="1522504at2"/>
<dbReference type="CDD" id="cd00082">
    <property type="entry name" value="HisKA"/>
    <property type="match status" value="1"/>
</dbReference>
<dbReference type="GO" id="GO:0000155">
    <property type="term" value="F:phosphorelay sensor kinase activity"/>
    <property type="evidence" value="ECO:0007669"/>
    <property type="project" value="InterPro"/>
</dbReference>
<dbReference type="AlphaFoldDB" id="A0A3M9MJK6"/>
<name>A0A3M9MJK6_9BACT</name>
<evidence type="ECO:0000256" key="1">
    <source>
        <dbReference type="ARBA" id="ARBA00000085"/>
    </source>
</evidence>
<organism evidence="10 11">
    <name type="scientific">Rufibacter latericius</name>
    <dbReference type="NCBI Taxonomy" id="2487040"/>
    <lineage>
        <taxon>Bacteria</taxon>
        <taxon>Pseudomonadati</taxon>
        <taxon>Bacteroidota</taxon>
        <taxon>Cytophagia</taxon>
        <taxon>Cytophagales</taxon>
        <taxon>Hymenobacteraceae</taxon>
        <taxon>Rufibacter</taxon>
    </lineage>
</organism>
<evidence type="ECO:0000313" key="10">
    <source>
        <dbReference type="EMBL" id="RNI25721.1"/>
    </source>
</evidence>
<evidence type="ECO:0000259" key="9">
    <source>
        <dbReference type="PROSITE" id="PS50109"/>
    </source>
</evidence>
<sequence>MKLLNHATAYLAGLLLVVISAWAALFYFNMLDEIYDSMDDGLENQKILVVQKASRDSTVLKQNDFEAGYFRIKEIPFTLAIHRKDRYQDTLMYMQNEKDFEPVRMLTSVFRKGNKFYELRVITSMVEEDDLIEDLLYSLLWLYLGLVCSILVVNNLLLKRIWRPFYHILQRLQRFKLEDAQPVPVQKTNIEEFQLLNQTVEKLLQQNVAAYQNQKAFIENASHELQTPLAISLNKLELLAESQPLHEEQLVQIGSVMENLERLTRLNKSLLLLSKIENRQFGQEEEVCVSALLHKILDDFTDQLSYKGISPEVHIPEEVSLRVNPDLAAMMVLNLLKNAIVHNVRGGFLRIDLSKEALVVENSGRPQALDEEKVFTRFHKEEASVTSTGLGLSIVKAICDLYGFQVKYSFGQGHKFTVTF</sequence>
<dbReference type="SMART" id="SM00388">
    <property type="entry name" value="HisKA"/>
    <property type="match status" value="1"/>
</dbReference>
<dbReference type="InterPro" id="IPR050428">
    <property type="entry name" value="TCS_sensor_his_kinase"/>
</dbReference>
<dbReference type="Proteomes" id="UP000272117">
    <property type="component" value="Unassembled WGS sequence"/>
</dbReference>
<keyword evidence="6 10" id="KW-0418">Kinase</keyword>
<evidence type="ECO:0000256" key="3">
    <source>
        <dbReference type="ARBA" id="ARBA00022553"/>
    </source>
</evidence>
<keyword evidence="11" id="KW-1185">Reference proteome</keyword>
<dbReference type="RefSeq" id="WP_123127349.1">
    <property type="nucleotide sequence ID" value="NZ_RJJD01000008.1"/>
</dbReference>
<evidence type="ECO:0000256" key="6">
    <source>
        <dbReference type="ARBA" id="ARBA00022777"/>
    </source>
</evidence>
<comment type="catalytic activity">
    <reaction evidence="1">
        <text>ATP + protein L-histidine = ADP + protein N-phospho-L-histidine.</text>
        <dbReference type="EC" id="2.7.13.3"/>
    </reaction>
</comment>
<dbReference type="InterPro" id="IPR005467">
    <property type="entry name" value="His_kinase_dom"/>
</dbReference>
<evidence type="ECO:0000256" key="2">
    <source>
        <dbReference type="ARBA" id="ARBA00012438"/>
    </source>
</evidence>
<reference evidence="10 11" key="1">
    <citation type="submission" date="2018-11" db="EMBL/GenBank/DDBJ databases">
        <title>Rufibacter latericius sp. nov., isolated from water in Baiyang Lake.</title>
        <authorList>
            <person name="Yang Y."/>
        </authorList>
    </citation>
    <scope>NUCLEOTIDE SEQUENCE [LARGE SCALE GENOMIC DNA]</scope>
    <source>
        <strain evidence="10 11">R-22-1c-1</strain>
    </source>
</reference>
<dbReference type="PANTHER" id="PTHR45436:SF5">
    <property type="entry name" value="SENSOR HISTIDINE KINASE TRCS"/>
    <property type="match status" value="1"/>
</dbReference>
<dbReference type="InterPro" id="IPR036890">
    <property type="entry name" value="HATPase_C_sf"/>
</dbReference>
<dbReference type="Pfam" id="PF00512">
    <property type="entry name" value="HisKA"/>
    <property type="match status" value="1"/>
</dbReference>
<dbReference type="EC" id="2.7.13.3" evidence="2"/>
<dbReference type="Gene3D" id="3.30.565.10">
    <property type="entry name" value="Histidine kinase-like ATPase, C-terminal domain"/>
    <property type="match status" value="1"/>
</dbReference>
<dbReference type="PANTHER" id="PTHR45436">
    <property type="entry name" value="SENSOR HISTIDINE KINASE YKOH"/>
    <property type="match status" value="1"/>
</dbReference>
<dbReference type="GO" id="GO:0005886">
    <property type="term" value="C:plasma membrane"/>
    <property type="evidence" value="ECO:0007669"/>
    <property type="project" value="TreeGrafter"/>
</dbReference>
<dbReference type="Gene3D" id="1.10.287.130">
    <property type="match status" value="1"/>
</dbReference>
<feature type="transmembrane region" description="Helical" evidence="8">
    <location>
        <begin position="7"/>
        <end position="28"/>
    </location>
</feature>
<keyword evidence="8" id="KW-0472">Membrane</keyword>
<evidence type="ECO:0000313" key="11">
    <source>
        <dbReference type="Proteomes" id="UP000272117"/>
    </source>
</evidence>
<feature type="domain" description="Histidine kinase" evidence="9">
    <location>
        <begin position="220"/>
        <end position="420"/>
    </location>
</feature>
<accession>A0A3M9MJK6</accession>
<dbReference type="SUPFAM" id="SSF55874">
    <property type="entry name" value="ATPase domain of HSP90 chaperone/DNA topoisomerase II/histidine kinase"/>
    <property type="match status" value="1"/>
</dbReference>
<dbReference type="InterPro" id="IPR003594">
    <property type="entry name" value="HATPase_dom"/>
</dbReference>
<evidence type="ECO:0000256" key="4">
    <source>
        <dbReference type="ARBA" id="ARBA00022679"/>
    </source>
</evidence>
<protein>
    <recommendedName>
        <fullName evidence="2">histidine kinase</fullName>
        <ecNumber evidence="2">2.7.13.3</ecNumber>
    </recommendedName>
</protein>
<keyword evidence="7 8" id="KW-1133">Transmembrane helix</keyword>
<gene>
    <name evidence="10" type="ORF">EFB08_12775</name>
</gene>